<proteinExistence type="predicted"/>
<dbReference type="SUPFAM" id="SSF55874">
    <property type="entry name" value="ATPase domain of HSP90 chaperone/DNA topoisomerase II/histidine kinase"/>
    <property type="match status" value="1"/>
</dbReference>
<name>A0A839A8C1_9LACT</name>
<sequence length="436" mass="50798">MIFFDIFYLLMTPIYIFNIWSYFRMRFESTNKSYFLSTIICVISYFLISFTYLFLEIPFLTLLVNIICGYLISSLFCQNIVRQLTESLILILSFIAIEILVITSLNFFTINYLDASSFQSISAVTLNYLTEYLFIKHLSRRKYQTIYHIKHTFLERVQLIVPLITVLFFLLIANKPLLTEIEFIAVAVFFILINIILFELYDALARSFNLLAEQQNYEQVHSDYANQLQLFESHTEEWREFRHDLANRLTPLYGFIDRYPNSELEDIITNIIPLNLKEKSINTKNMVIDSVINSKLQAASNKNISLSTEIQVPKHTYFDSVDLAVLLGNLLDNAIEGCLTVQENRFINIKILFEANKLKIEIANSFDGIVNKQGDQLLSRKKTSELHGFGLASVRRIVNKYNGLQNINYNNEIFIMKVILFELRAEEMKSKGGFDD</sequence>
<protein>
    <submittedName>
        <fullName evidence="3">GHKL domain-containing protein</fullName>
    </submittedName>
</protein>
<dbReference type="InterPro" id="IPR036890">
    <property type="entry name" value="HATPase_C_sf"/>
</dbReference>
<dbReference type="Pfam" id="PF14501">
    <property type="entry name" value="HATPase_c_5"/>
    <property type="match status" value="1"/>
</dbReference>
<dbReference type="RefSeq" id="WP_218931866.1">
    <property type="nucleotide sequence ID" value="NZ_JACAOA010000048.1"/>
</dbReference>
<feature type="transmembrane region" description="Helical" evidence="1">
    <location>
        <begin position="88"/>
        <end position="110"/>
    </location>
</feature>
<accession>A0A839A8C1</accession>
<feature type="transmembrane region" description="Helical" evidence="1">
    <location>
        <begin position="156"/>
        <end position="177"/>
    </location>
</feature>
<feature type="transmembrane region" description="Helical" evidence="1">
    <location>
        <begin position="6"/>
        <end position="23"/>
    </location>
</feature>
<dbReference type="EMBL" id="JACAOA010000048">
    <property type="protein sequence ID" value="MBA5730212.1"/>
    <property type="molecule type" value="Genomic_DNA"/>
</dbReference>
<feature type="transmembrane region" description="Helical" evidence="1">
    <location>
        <begin position="183"/>
        <end position="201"/>
    </location>
</feature>
<feature type="transmembrane region" description="Helical" evidence="1">
    <location>
        <begin position="35"/>
        <end position="55"/>
    </location>
</feature>
<evidence type="ECO:0000256" key="1">
    <source>
        <dbReference type="SAM" id="Phobius"/>
    </source>
</evidence>
<keyword evidence="1" id="KW-1133">Transmembrane helix</keyword>
<dbReference type="CDD" id="cd16935">
    <property type="entry name" value="HATPase_AgrC-ComD-like"/>
    <property type="match status" value="1"/>
</dbReference>
<feature type="domain" description="Sensor histidine kinase NatK-like C-terminal" evidence="2">
    <location>
        <begin position="320"/>
        <end position="420"/>
    </location>
</feature>
<gene>
    <name evidence="3" type="ORF">HW423_10505</name>
</gene>
<evidence type="ECO:0000259" key="2">
    <source>
        <dbReference type="Pfam" id="PF14501"/>
    </source>
</evidence>
<dbReference type="GO" id="GO:0042802">
    <property type="term" value="F:identical protein binding"/>
    <property type="evidence" value="ECO:0007669"/>
    <property type="project" value="TreeGrafter"/>
</dbReference>
<dbReference type="PANTHER" id="PTHR40448:SF1">
    <property type="entry name" value="TWO-COMPONENT SENSOR HISTIDINE KINASE"/>
    <property type="match status" value="1"/>
</dbReference>
<comment type="caution">
    <text evidence="3">The sequence shown here is derived from an EMBL/GenBank/DDBJ whole genome shotgun (WGS) entry which is preliminary data.</text>
</comment>
<dbReference type="Proteomes" id="UP000571018">
    <property type="component" value="Unassembled WGS sequence"/>
</dbReference>
<reference evidence="3 4" key="1">
    <citation type="submission" date="2020-06" db="EMBL/GenBank/DDBJ databases">
        <title>Reclassification of Facklamia ignava, Facklamia soureckii and Facklami tabacinasalis as Falseniella iganva gen. nov., comb. nov., Hutsoniella ignava gen. nov., comb. nov., and Ruoffia tabacinasalis gen. nov., comb. nov and description of Ruoffia haltotolerans sp. nov., isolated from hypersaline Inland Sea of Qatar.</title>
        <authorList>
            <person name="Fotedar R."/>
            <person name="Sankaranarayanan K."/>
            <person name="Lawson P."/>
            <person name="Caldwell M."/>
            <person name="Zeyara A."/>
            <person name="Al Malki A."/>
            <person name="Ali M."/>
        </authorList>
    </citation>
    <scope>NUCLEOTIDE SEQUENCE [LARGE SCALE GENOMIC DNA]</scope>
    <source>
        <strain evidence="3 4">INB8</strain>
    </source>
</reference>
<dbReference type="Gene3D" id="3.30.565.10">
    <property type="entry name" value="Histidine kinase-like ATPase, C-terminal domain"/>
    <property type="match status" value="1"/>
</dbReference>
<dbReference type="PANTHER" id="PTHR40448">
    <property type="entry name" value="TWO-COMPONENT SENSOR HISTIDINE KINASE"/>
    <property type="match status" value="1"/>
</dbReference>
<keyword evidence="1" id="KW-0472">Membrane</keyword>
<keyword evidence="4" id="KW-1185">Reference proteome</keyword>
<keyword evidence="1" id="KW-0812">Transmembrane</keyword>
<evidence type="ECO:0000313" key="3">
    <source>
        <dbReference type="EMBL" id="MBA5730212.1"/>
    </source>
</evidence>
<dbReference type="AlphaFoldDB" id="A0A839A8C1"/>
<organism evidence="3 4">
    <name type="scientific">Ruoffia halotolerans</name>
    <dbReference type="NCBI Taxonomy" id="2748684"/>
    <lineage>
        <taxon>Bacteria</taxon>
        <taxon>Bacillati</taxon>
        <taxon>Bacillota</taxon>
        <taxon>Bacilli</taxon>
        <taxon>Lactobacillales</taxon>
        <taxon>Aerococcaceae</taxon>
        <taxon>Ruoffia</taxon>
    </lineage>
</organism>
<evidence type="ECO:0000313" key="4">
    <source>
        <dbReference type="Proteomes" id="UP000571018"/>
    </source>
</evidence>
<dbReference type="InterPro" id="IPR032834">
    <property type="entry name" value="NatK-like_C"/>
</dbReference>
<feature type="transmembrane region" description="Helical" evidence="1">
    <location>
        <begin position="61"/>
        <end position="81"/>
    </location>
</feature>